<dbReference type="EMBL" id="JAIQUM010000123">
    <property type="protein sequence ID" value="MBZ5753564.1"/>
    <property type="molecule type" value="Genomic_DNA"/>
</dbReference>
<dbReference type="Proteomes" id="UP001165287">
    <property type="component" value="Unassembled WGS sequence"/>
</dbReference>
<keyword evidence="3" id="KW-0762">Sugar transport</keyword>
<dbReference type="InterPro" id="IPR003501">
    <property type="entry name" value="PTS_EIIB_2/3"/>
</dbReference>
<evidence type="ECO:0000256" key="4">
    <source>
        <dbReference type="ARBA" id="ARBA00022679"/>
    </source>
</evidence>
<keyword evidence="5" id="KW-0598">Phosphotransferase system</keyword>
<dbReference type="NCBIfam" id="TIGR00829">
    <property type="entry name" value="FRU"/>
    <property type="match status" value="1"/>
</dbReference>
<keyword evidence="9" id="KW-1185">Reference proteome</keyword>
<dbReference type="PANTHER" id="PTHR30505">
    <property type="entry name" value="FRUCTOSE-LIKE PERMEASE"/>
    <property type="match status" value="1"/>
</dbReference>
<dbReference type="InterPro" id="IPR050864">
    <property type="entry name" value="Bacterial_PTS_Sugar_Transport"/>
</dbReference>
<keyword evidence="1" id="KW-0813">Transport</keyword>
<dbReference type="GO" id="GO:0016740">
    <property type="term" value="F:transferase activity"/>
    <property type="evidence" value="ECO:0007669"/>
    <property type="project" value="UniProtKB-KW"/>
</dbReference>
<evidence type="ECO:0000256" key="1">
    <source>
        <dbReference type="ARBA" id="ARBA00022448"/>
    </source>
</evidence>
<feature type="domain" description="PTS EIIB type-2" evidence="7">
    <location>
        <begin position="2"/>
        <end position="102"/>
    </location>
</feature>
<keyword evidence="6" id="KW-0418">Kinase</keyword>
<dbReference type="InterPro" id="IPR013011">
    <property type="entry name" value="PTS_EIIB_2"/>
</dbReference>
<dbReference type="CDD" id="cd05569">
    <property type="entry name" value="PTS_IIB_fructose"/>
    <property type="match status" value="1"/>
</dbReference>
<evidence type="ECO:0000313" key="9">
    <source>
        <dbReference type="Proteomes" id="UP001165287"/>
    </source>
</evidence>
<dbReference type="PROSITE" id="PS51099">
    <property type="entry name" value="PTS_EIIB_TYPE_2"/>
    <property type="match status" value="1"/>
</dbReference>
<protein>
    <submittedName>
        <fullName evidence="8">Fructose PTS transporter subunit IIB</fullName>
        <ecNumber evidence="8">2.7.1.202</ecNumber>
    </submittedName>
</protein>
<sequence length="104" mass="11320">MKKIVGVCACPMGVAHTYMAADAIEEAAKKLGYKVKVETQGAGGIEDKLSQSDIDEADLIVIASAVKLTASERLDGHENKILRMDLQQAIKKSYETISQRLEQL</sequence>
<evidence type="ECO:0000259" key="7">
    <source>
        <dbReference type="PROSITE" id="PS51099"/>
    </source>
</evidence>
<dbReference type="InterPro" id="IPR003353">
    <property type="entry name" value="PTS_IIB_fruc"/>
</dbReference>
<keyword evidence="2" id="KW-0597">Phosphoprotein</keyword>
<evidence type="ECO:0000256" key="5">
    <source>
        <dbReference type="ARBA" id="ARBA00022683"/>
    </source>
</evidence>
<evidence type="ECO:0000313" key="8">
    <source>
        <dbReference type="EMBL" id="MBZ5753564.1"/>
    </source>
</evidence>
<evidence type="ECO:0000256" key="3">
    <source>
        <dbReference type="ARBA" id="ARBA00022597"/>
    </source>
</evidence>
<accession>A0ABS7V063</accession>
<dbReference type="EC" id="2.7.1.202" evidence="8"/>
<gene>
    <name evidence="8" type="ORF">K9V48_25910</name>
</gene>
<evidence type="ECO:0000256" key="6">
    <source>
        <dbReference type="ARBA" id="ARBA00022777"/>
    </source>
</evidence>
<proteinExistence type="predicted"/>
<dbReference type="PANTHER" id="PTHR30505:SF0">
    <property type="entry name" value="FRUCTOSE-LIKE PTS SYSTEM EIIBC COMPONENT-RELATED"/>
    <property type="match status" value="1"/>
</dbReference>
<dbReference type="RefSeq" id="WP_224141977.1">
    <property type="nucleotide sequence ID" value="NZ_JAIQUM010000123.1"/>
</dbReference>
<dbReference type="InterPro" id="IPR036095">
    <property type="entry name" value="PTS_EIIB-like_sf"/>
</dbReference>
<reference evidence="8" key="1">
    <citation type="submission" date="2024-05" db="EMBL/GenBank/DDBJ databases">
        <title>Metabacillus sp. nov., isolated from the rhizosphere soil of tomato plants.</title>
        <authorList>
            <person name="Ma R."/>
        </authorList>
    </citation>
    <scope>NUCLEOTIDE SEQUENCE</scope>
    <source>
        <strain evidence="8">DBTR6</strain>
    </source>
</reference>
<dbReference type="Gene3D" id="3.40.50.2300">
    <property type="match status" value="1"/>
</dbReference>
<evidence type="ECO:0000256" key="2">
    <source>
        <dbReference type="ARBA" id="ARBA00022553"/>
    </source>
</evidence>
<keyword evidence="4 8" id="KW-0808">Transferase</keyword>
<dbReference type="SUPFAM" id="SSF52794">
    <property type="entry name" value="PTS system IIB component-like"/>
    <property type="match status" value="1"/>
</dbReference>
<name>A0ABS7V063_9BACI</name>
<organism evidence="8 9">
    <name type="scientific">Metabacillus rhizolycopersici</name>
    <dbReference type="NCBI Taxonomy" id="2875709"/>
    <lineage>
        <taxon>Bacteria</taxon>
        <taxon>Bacillati</taxon>
        <taxon>Bacillota</taxon>
        <taxon>Bacilli</taxon>
        <taxon>Bacillales</taxon>
        <taxon>Bacillaceae</taxon>
        <taxon>Metabacillus</taxon>
    </lineage>
</organism>
<dbReference type="Pfam" id="PF02302">
    <property type="entry name" value="PTS_IIB"/>
    <property type="match status" value="1"/>
</dbReference>
<comment type="caution">
    <text evidence="8">The sequence shown here is derived from an EMBL/GenBank/DDBJ whole genome shotgun (WGS) entry which is preliminary data.</text>
</comment>